<dbReference type="CDD" id="cd04301">
    <property type="entry name" value="NAT_SF"/>
    <property type="match status" value="1"/>
</dbReference>
<evidence type="ECO:0000313" key="5">
    <source>
        <dbReference type="Proteomes" id="UP000308705"/>
    </source>
</evidence>
<dbReference type="PANTHER" id="PTHR43877">
    <property type="entry name" value="AMINOALKYLPHOSPHONATE N-ACETYLTRANSFERASE-RELATED-RELATED"/>
    <property type="match status" value="1"/>
</dbReference>
<evidence type="ECO:0000259" key="3">
    <source>
        <dbReference type="PROSITE" id="PS51186"/>
    </source>
</evidence>
<keyword evidence="1 4" id="KW-0808">Transferase</keyword>
<accession>A0A4V5V0E5</accession>
<keyword evidence="2" id="KW-0012">Acyltransferase</keyword>
<sequence>MELTRPKPADAQAIYDLIAELDTIVVGRPDSTLDDIADLLVDPDFDPATDGWLCYEDGRLTGFGQAMRKGRTDEVMLDVRARTRPAAELLWEQVLGRFSGVTAEIGVYAQDAAQREAVEARGFTYATTFHRMRIDHVEQPEVLFLPGVTVEAGAFDKEAVLRDVHHVLELGFAEHFGAYERTYDEWYESREAASSTDWGQMLLARVHGKPAAALMGTNNFVPDENCGYVQRLAVLPGHRGKGLGKLLLSRAFAADFRRGRVGTILDVDTNNVTPALGLYTSMGMRPYMALDIWRARL</sequence>
<dbReference type="PROSITE" id="PS51186">
    <property type="entry name" value="GNAT"/>
    <property type="match status" value="2"/>
</dbReference>
<comment type="caution">
    <text evidence="4">The sequence shown here is derived from an EMBL/GenBank/DDBJ whole genome shotgun (WGS) entry which is preliminary data.</text>
</comment>
<evidence type="ECO:0000256" key="1">
    <source>
        <dbReference type="ARBA" id="ARBA00022679"/>
    </source>
</evidence>
<evidence type="ECO:0000313" key="4">
    <source>
        <dbReference type="EMBL" id="TKK83823.1"/>
    </source>
</evidence>
<reference evidence="4 5" key="1">
    <citation type="submission" date="2019-04" db="EMBL/GenBank/DDBJ databases">
        <title>Herbidospora sp. NEAU-GS14.nov., a novel actinomycete isolated from soil.</title>
        <authorList>
            <person name="Han L."/>
        </authorList>
    </citation>
    <scope>NUCLEOTIDE SEQUENCE [LARGE SCALE GENOMIC DNA]</scope>
    <source>
        <strain evidence="4 5">NEAU-GS14</strain>
    </source>
</reference>
<dbReference type="GO" id="GO:0016747">
    <property type="term" value="F:acyltransferase activity, transferring groups other than amino-acyl groups"/>
    <property type="evidence" value="ECO:0007669"/>
    <property type="project" value="InterPro"/>
</dbReference>
<dbReference type="Gene3D" id="3.40.630.30">
    <property type="match status" value="1"/>
</dbReference>
<evidence type="ECO:0000256" key="2">
    <source>
        <dbReference type="ARBA" id="ARBA00023315"/>
    </source>
</evidence>
<dbReference type="SUPFAM" id="SSF55729">
    <property type="entry name" value="Acyl-CoA N-acyltransferases (Nat)"/>
    <property type="match status" value="2"/>
</dbReference>
<proteinExistence type="predicted"/>
<feature type="domain" description="N-acetyltransferase" evidence="3">
    <location>
        <begin position="159"/>
        <end position="297"/>
    </location>
</feature>
<dbReference type="RefSeq" id="WP_137250882.1">
    <property type="nucleotide sequence ID" value="NZ_SZQA01000041.1"/>
</dbReference>
<keyword evidence="5" id="KW-1185">Reference proteome</keyword>
<name>A0A4V5V0E5_9ACTN</name>
<dbReference type="InterPro" id="IPR000182">
    <property type="entry name" value="GNAT_dom"/>
</dbReference>
<dbReference type="OrthoDB" id="9799092at2"/>
<dbReference type="Pfam" id="PF00583">
    <property type="entry name" value="Acetyltransf_1"/>
    <property type="match status" value="1"/>
</dbReference>
<protein>
    <submittedName>
        <fullName evidence="4">GNAT family N-acetyltransferase</fullName>
    </submittedName>
</protein>
<organism evidence="4 5">
    <name type="scientific">Herbidospora galbida</name>
    <dbReference type="NCBI Taxonomy" id="2575442"/>
    <lineage>
        <taxon>Bacteria</taxon>
        <taxon>Bacillati</taxon>
        <taxon>Actinomycetota</taxon>
        <taxon>Actinomycetes</taxon>
        <taxon>Streptosporangiales</taxon>
        <taxon>Streptosporangiaceae</taxon>
        <taxon>Herbidospora</taxon>
    </lineage>
</organism>
<feature type="domain" description="N-acetyltransferase" evidence="3">
    <location>
        <begin position="1"/>
        <end position="146"/>
    </location>
</feature>
<dbReference type="Proteomes" id="UP000308705">
    <property type="component" value="Unassembled WGS sequence"/>
</dbReference>
<gene>
    <name evidence="4" type="ORF">FDA94_32450</name>
</gene>
<dbReference type="EMBL" id="SZQA01000041">
    <property type="protein sequence ID" value="TKK83823.1"/>
    <property type="molecule type" value="Genomic_DNA"/>
</dbReference>
<dbReference type="InterPro" id="IPR050832">
    <property type="entry name" value="Bact_Acetyltransf"/>
</dbReference>
<dbReference type="AlphaFoldDB" id="A0A4V5V0E5"/>
<dbReference type="InterPro" id="IPR016181">
    <property type="entry name" value="Acyl_CoA_acyltransferase"/>
</dbReference>
<dbReference type="PANTHER" id="PTHR43877:SF1">
    <property type="entry name" value="ACETYLTRANSFERASE"/>
    <property type="match status" value="1"/>
</dbReference>